<keyword evidence="3" id="KW-0949">S-adenosyl-L-methionine</keyword>
<proteinExistence type="predicted"/>
<accession>E4XXP6</accession>
<sequence>MYYFGTLPIVCQKTGLSYCSEECLKKADYNYMRLLIPNWEAVMEVEDLWRDMHFPPEEASIMLIMKMLAMRYLEPAMATKFETFVASEDNSEAHKLLGEKFETSKLLLTAGLQKIFEGLTEEEVSWAFLVCGRNQQGIGTSAITRWIQAHDDEEFIDKLYDTCEETCGLDFMDNEGVGLFSMQAMLNHGCEPNAEIKFKDDTDILSVEATRDIEKGEEVCIRKQAHHNSSLTFSVQKLFLFCFNNFSSSSFTTDPTSGLALSSPLLEDVFARGHPSQTSSRFARRAQRQTERDLPKGTRQKPPRPTPVL</sequence>
<dbReference type="InterPro" id="IPR001214">
    <property type="entry name" value="SET_dom"/>
</dbReference>
<dbReference type="PANTHER" id="PTHR46402:SF2">
    <property type="entry name" value="HISTONE-LYSINE N-TRIMETHYLTRANSFERASE SMYD5"/>
    <property type="match status" value="1"/>
</dbReference>
<gene>
    <name evidence="6" type="ORF">GSOID_T00007440001</name>
</gene>
<dbReference type="InterPro" id="IPR046341">
    <property type="entry name" value="SET_dom_sf"/>
</dbReference>
<dbReference type="EMBL" id="FN653286">
    <property type="protein sequence ID" value="CBY14440.1"/>
    <property type="molecule type" value="Genomic_DNA"/>
</dbReference>
<dbReference type="GO" id="GO:0032259">
    <property type="term" value="P:methylation"/>
    <property type="evidence" value="ECO:0007669"/>
    <property type="project" value="UniProtKB-KW"/>
</dbReference>
<dbReference type="PROSITE" id="PS50280">
    <property type="entry name" value="SET"/>
    <property type="match status" value="1"/>
</dbReference>
<dbReference type="InParanoid" id="E4XXP6"/>
<dbReference type="SUPFAM" id="SSF82199">
    <property type="entry name" value="SET domain"/>
    <property type="match status" value="1"/>
</dbReference>
<dbReference type="Gene3D" id="2.170.270.10">
    <property type="entry name" value="SET domain"/>
    <property type="match status" value="1"/>
</dbReference>
<organism evidence="6">
    <name type="scientific">Oikopleura dioica</name>
    <name type="common">Tunicate</name>
    <dbReference type="NCBI Taxonomy" id="34765"/>
    <lineage>
        <taxon>Eukaryota</taxon>
        <taxon>Metazoa</taxon>
        <taxon>Chordata</taxon>
        <taxon>Tunicata</taxon>
        <taxon>Appendicularia</taxon>
        <taxon>Copelata</taxon>
        <taxon>Oikopleuridae</taxon>
        <taxon>Oikopleura</taxon>
    </lineage>
</organism>
<dbReference type="Pfam" id="PF00856">
    <property type="entry name" value="SET"/>
    <property type="match status" value="1"/>
</dbReference>
<feature type="region of interest" description="Disordered" evidence="4">
    <location>
        <begin position="273"/>
        <end position="309"/>
    </location>
</feature>
<evidence type="ECO:0000313" key="7">
    <source>
        <dbReference type="Proteomes" id="UP000001307"/>
    </source>
</evidence>
<dbReference type="PANTHER" id="PTHR46402">
    <property type="entry name" value="SET AND MYND DOMAIN-CONTAINING PROTEIN 5"/>
    <property type="match status" value="1"/>
</dbReference>
<dbReference type="AlphaFoldDB" id="E4XXP6"/>
<keyword evidence="7" id="KW-1185">Reference proteome</keyword>
<evidence type="ECO:0000256" key="4">
    <source>
        <dbReference type="SAM" id="MobiDB-lite"/>
    </source>
</evidence>
<keyword evidence="1" id="KW-0489">Methyltransferase</keyword>
<dbReference type="OrthoDB" id="438641at2759"/>
<protein>
    <recommendedName>
        <fullName evidence="5">SET domain-containing protein</fullName>
    </recommendedName>
</protein>
<keyword evidence="2" id="KW-0808">Transferase</keyword>
<name>E4XXP6_OIKDI</name>
<evidence type="ECO:0000256" key="3">
    <source>
        <dbReference type="ARBA" id="ARBA00022691"/>
    </source>
</evidence>
<evidence type="ECO:0000256" key="1">
    <source>
        <dbReference type="ARBA" id="ARBA00022603"/>
    </source>
</evidence>
<feature type="domain" description="SET" evidence="5">
    <location>
        <begin position="122"/>
        <end position="224"/>
    </location>
</feature>
<reference evidence="6" key="1">
    <citation type="journal article" date="2010" name="Science">
        <title>Plasticity of animal genome architecture unmasked by rapid evolution of a pelagic tunicate.</title>
        <authorList>
            <person name="Denoeud F."/>
            <person name="Henriet S."/>
            <person name="Mungpakdee S."/>
            <person name="Aury J.M."/>
            <person name="Da Silva C."/>
            <person name="Brinkmann H."/>
            <person name="Mikhaleva J."/>
            <person name="Olsen L.C."/>
            <person name="Jubin C."/>
            <person name="Canestro C."/>
            <person name="Bouquet J.M."/>
            <person name="Danks G."/>
            <person name="Poulain J."/>
            <person name="Campsteijn C."/>
            <person name="Adamski M."/>
            <person name="Cross I."/>
            <person name="Yadetie F."/>
            <person name="Muffato M."/>
            <person name="Louis A."/>
            <person name="Butcher S."/>
            <person name="Tsagkogeorga G."/>
            <person name="Konrad A."/>
            <person name="Singh S."/>
            <person name="Jensen M.F."/>
            <person name="Cong E.H."/>
            <person name="Eikeseth-Otteraa H."/>
            <person name="Noel B."/>
            <person name="Anthouard V."/>
            <person name="Porcel B.M."/>
            <person name="Kachouri-Lafond R."/>
            <person name="Nishino A."/>
            <person name="Ugolini M."/>
            <person name="Chourrout P."/>
            <person name="Nishida H."/>
            <person name="Aasland R."/>
            <person name="Huzurbazar S."/>
            <person name="Westhof E."/>
            <person name="Delsuc F."/>
            <person name="Lehrach H."/>
            <person name="Reinhardt R."/>
            <person name="Weissenbach J."/>
            <person name="Roy S.W."/>
            <person name="Artiguenave F."/>
            <person name="Postlethwait J.H."/>
            <person name="Manak J.R."/>
            <person name="Thompson E.M."/>
            <person name="Jaillon O."/>
            <person name="Du Pasquier L."/>
            <person name="Boudinot P."/>
            <person name="Liberles D.A."/>
            <person name="Volff J.N."/>
            <person name="Philippe H."/>
            <person name="Lenhard B."/>
            <person name="Roest Crollius H."/>
            <person name="Wincker P."/>
            <person name="Chourrout D."/>
        </authorList>
    </citation>
    <scope>NUCLEOTIDE SEQUENCE [LARGE SCALE GENOMIC DNA]</scope>
</reference>
<dbReference type="GO" id="GO:0042799">
    <property type="term" value="F:histone H4K20 methyltransferase activity"/>
    <property type="evidence" value="ECO:0007669"/>
    <property type="project" value="TreeGrafter"/>
</dbReference>
<dbReference type="Proteomes" id="UP000001307">
    <property type="component" value="Unassembled WGS sequence"/>
</dbReference>
<dbReference type="GO" id="GO:0045814">
    <property type="term" value="P:negative regulation of gene expression, epigenetic"/>
    <property type="evidence" value="ECO:0007669"/>
    <property type="project" value="TreeGrafter"/>
</dbReference>
<evidence type="ECO:0000256" key="2">
    <source>
        <dbReference type="ARBA" id="ARBA00022679"/>
    </source>
</evidence>
<evidence type="ECO:0000313" key="6">
    <source>
        <dbReference type="EMBL" id="CBY14440.1"/>
    </source>
</evidence>
<evidence type="ECO:0000259" key="5">
    <source>
        <dbReference type="PROSITE" id="PS50280"/>
    </source>
</evidence>